<feature type="active site" evidence="9">
    <location>
        <position position="11"/>
    </location>
</feature>
<evidence type="ECO:0000259" key="10">
    <source>
        <dbReference type="Pfam" id="PF00288"/>
    </source>
</evidence>
<evidence type="ECO:0000313" key="13">
    <source>
        <dbReference type="Proteomes" id="UP000287969"/>
    </source>
</evidence>
<comment type="catalytic activity">
    <reaction evidence="9">
        <text>4-CDP-2-C-methyl-D-erythritol + ATP = 4-CDP-2-C-methyl-D-erythritol 2-phosphate + ADP + H(+)</text>
        <dbReference type="Rhea" id="RHEA:18437"/>
        <dbReference type="ChEBI" id="CHEBI:15378"/>
        <dbReference type="ChEBI" id="CHEBI:30616"/>
        <dbReference type="ChEBI" id="CHEBI:57823"/>
        <dbReference type="ChEBI" id="CHEBI:57919"/>
        <dbReference type="ChEBI" id="CHEBI:456216"/>
        <dbReference type="EC" id="2.7.1.148"/>
    </reaction>
</comment>
<evidence type="ECO:0000256" key="6">
    <source>
        <dbReference type="ARBA" id="ARBA00022777"/>
    </source>
</evidence>
<dbReference type="InterPro" id="IPR020568">
    <property type="entry name" value="Ribosomal_Su5_D2-typ_SF"/>
</dbReference>
<comment type="function">
    <text evidence="9">Catalyzes the phosphorylation of the position 2 hydroxy group of 4-diphosphocytidyl-2C-methyl-D-erythritol.</text>
</comment>
<evidence type="ECO:0000256" key="7">
    <source>
        <dbReference type="ARBA" id="ARBA00022840"/>
    </source>
</evidence>
<evidence type="ECO:0000313" key="12">
    <source>
        <dbReference type="EMBL" id="QAT60567.1"/>
    </source>
</evidence>
<dbReference type="PRINTS" id="PR00958">
    <property type="entry name" value="HOMSERKINASE"/>
</dbReference>
<feature type="binding site" evidence="9">
    <location>
        <begin position="94"/>
        <end position="104"/>
    </location>
    <ligand>
        <name>ATP</name>
        <dbReference type="ChEBI" id="CHEBI:30616"/>
    </ligand>
</feature>
<dbReference type="KEGG" id="spoa:EQM13_02740"/>
<dbReference type="EC" id="2.7.1.148" evidence="2 9"/>
<organism evidence="12 13">
    <name type="scientific">Acidilutibacter cellobiosedens</name>
    <dbReference type="NCBI Taxonomy" id="2507161"/>
    <lineage>
        <taxon>Bacteria</taxon>
        <taxon>Bacillati</taxon>
        <taxon>Bacillota</taxon>
        <taxon>Tissierellia</taxon>
        <taxon>Tissierellales</taxon>
        <taxon>Acidilutibacteraceae</taxon>
        <taxon>Acidilutibacter</taxon>
    </lineage>
</organism>
<accession>A0A410Q9A4</accession>
<name>A0A410Q9A4_9FIRM</name>
<dbReference type="Gene3D" id="3.30.230.10">
    <property type="match status" value="1"/>
</dbReference>
<dbReference type="InterPro" id="IPR013750">
    <property type="entry name" value="GHMP_kinase_C_dom"/>
</dbReference>
<keyword evidence="9" id="KW-0414">Isoprene biosynthesis</keyword>
<reference evidence="13" key="1">
    <citation type="submission" date="2019-01" db="EMBL/GenBank/DDBJ databases">
        <title>Draft genomes of a novel of Sporanaerobacter strains.</title>
        <authorList>
            <person name="Ma S."/>
        </authorList>
    </citation>
    <scope>NUCLEOTIDE SEQUENCE [LARGE SCALE GENOMIC DNA]</scope>
    <source>
        <strain evidence="13">NJN-17</strain>
    </source>
</reference>
<keyword evidence="6 9" id="KW-0418">Kinase</keyword>
<dbReference type="EMBL" id="CP035282">
    <property type="protein sequence ID" value="QAT60567.1"/>
    <property type="molecule type" value="Genomic_DNA"/>
</dbReference>
<evidence type="ECO:0000256" key="3">
    <source>
        <dbReference type="ARBA" id="ARBA00017473"/>
    </source>
</evidence>
<feature type="domain" description="GHMP kinase C-terminal" evidence="11">
    <location>
        <begin position="230"/>
        <end position="261"/>
    </location>
</feature>
<proteinExistence type="inferred from homology"/>
<dbReference type="SUPFAM" id="SSF55060">
    <property type="entry name" value="GHMP Kinase, C-terminal domain"/>
    <property type="match status" value="1"/>
</dbReference>
<dbReference type="SUPFAM" id="SSF54211">
    <property type="entry name" value="Ribosomal protein S5 domain 2-like"/>
    <property type="match status" value="1"/>
</dbReference>
<dbReference type="RefSeq" id="WP_128751888.1">
    <property type="nucleotide sequence ID" value="NZ_CP035282.1"/>
</dbReference>
<dbReference type="GO" id="GO:0005524">
    <property type="term" value="F:ATP binding"/>
    <property type="evidence" value="ECO:0007669"/>
    <property type="project" value="UniProtKB-UniRule"/>
</dbReference>
<evidence type="ECO:0000256" key="5">
    <source>
        <dbReference type="ARBA" id="ARBA00022741"/>
    </source>
</evidence>
<dbReference type="OrthoDB" id="9809438at2"/>
<feature type="active site" evidence="9">
    <location>
        <position position="136"/>
    </location>
</feature>
<dbReference type="InterPro" id="IPR014721">
    <property type="entry name" value="Ribsml_uS5_D2-typ_fold_subgr"/>
</dbReference>
<feature type="domain" description="GHMP kinase N-terminal" evidence="10">
    <location>
        <begin position="66"/>
        <end position="144"/>
    </location>
</feature>
<dbReference type="AlphaFoldDB" id="A0A410Q9A4"/>
<dbReference type="InterPro" id="IPR036554">
    <property type="entry name" value="GHMP_kinase_C_sf"/>
</dbReference>
<dbReference type="Proteomes" id="UP000287969">
    <property type="component" value="Chromosome"/>
</dbReference>
<dbReference type="PIRSF" id="PIRSF010376">
    <property type="entry name" value="IspE"/>
    <property type="match status" value="1"/>
</dbReference>
<evidence type="ECO:0000256" key="9">
    <source>
        <dbReference type="HAMAP-Rule" id="MF_00061"/>
    </source>
</evidence>
<evidence type="ECO:0000256" key="8">
    <source>
        <dbReference type="ARBA" id="ARBA00032554"/>
    </source>
</evidence>
<comment type="similarity">
    <text evidence="1 9">Belongs to the GHMP kinase family. IspE subfamily.</text>
</comment>
<dbReference type="PANTHER" id="PTHR43527:SF2">
    <property type="entry name" value="4-DIPHOSPHOCYTIDYL-2-C-METHYL-D-ERYTHRITOL KINASE, CHLOROPLASTIC"/>
    <property type="match status" value="1"/>
</dbReference>
<dbReference type="UniPathway" id="UPA00056">
    <property type="reaction ID" value="UER00094"/>
</dbReference>
<sequence>MDEVVLEAFGKINLYLDVLWKREDGYHEIRSIMQSIDLKDTIKIRETNSGMKIDCAHPQVPLDSSNLVYKAWEKMKEISGIDKEVNITIHKRIPVAAGLAGGSADAAAVIKGLNILWDLNLKEEDLMKIGIKIGADVPFCIKGGTCLAEGIGEKLTSIEPFKRKLLLIATPNIPISTEKAYKNLPLDKIHAHPDIDRFIKGIKDKDFKFVAKNMINVMEYSELDELKIIPSIKEEMIRFGALGSIMSGSGPTVFGLFEDEKLMMKCKKSLERKIENVFFSRTI</sequence>
<dbReference type="Pfam" id="PF00288">
    <property type="entry name" value="GHMP_kinases_N"/>
    <property type="match status" value="1"/>
</dbReference>
<dbReference type="Pfam" id="PF08544">
    <property type="entry name" value="GHMP_kinases_C"/>
    <property type="match status" value="1"/>
</dbReference>
<dbReference type="Gene3D" id="3.30.70.890">
    <property type="entry name" value="GHMP kinase, C-terminal domain"/>
    <property type="match status" value="1"/>
</dbReference>
<gene>
    <name evidence="9" type="primary">ispE</name>
    <name evidence="12" type="ORF">EQM13_02740</name>
</gene>
<dbReference type="InterPro" id="IPR004424">
    <property type="entry name" value="IspE"/>
</dbReference>
<keyword evidence="13" id="KW-1185">Reference proteome</keyword>
<evidence type="ECO:0000256" key="2">
    <source>
        <dbReference type="ARBA" id="ARBA00012052"/>
    </source>
</evidence>
<dbReference type="InterPro" id="IPR006204">
    <property type="entry name" value="GHMP_kinase_N_dom"/>
</dbReference>
<dbReference type="GO" id="GO:0016114">
    <property type="term" value="P:terpenoid biosynthetic process"/>
    <property type="evidence" value="ECO:0007669"/>
    <property type="project" value="UniProtKB-UniRule"/>
</dbReference>
<dbReference type="GO" id="GO:0050515">
    <property type="term" value="F:4-(cytidine 5'-diphospho)-2-C-methyl-D-erythritol kinase activity"/>
    <property type="evidence" value="ECO:0007669"/>
    <property type="project" value="UniProtKB-UniRule"/>
</dbReference>
<evidence type="ECO:0000256" key="4">
    <source>
        <dbReference type="ARBA" id="ARBA00022679"/>
    </source>
</evidence>
<evidence type="ECO:0000256" key="1">
    <source>
        <dbReference type="ARBA" id="ARBA00009684"/>
    </source>
</evidence>
<keyword evidence="5 9" id="KW-0547">Nucleotide-binding</keyword>
<protein>
    <recommendedName>
        <fullName evidence="3 9">4-diphosphocytidyl-2-C-methyl-D-erythritol kinase</fullName>
        <shortName evidence="9">CMK</shortName>
        <ecNumber evidence="2 9">2.7.1.148</ecNumber>
    </recommendedName>
    <alternativeName>
        <fullName evidence="8 9">4-(cytidine-5'-diphospho)-2-C-methyl-D-erythritol kinase</fullName>
    </alternativeName>
</protein>
<evidence type="ECO:0000259" key="11">
    <source>
        <dbReference type="Pfam" id="PF08544"/>
    </source>
</evidence>
<dbReference type="PANTHER" id="PTHR43527">
    <property type="entry name" value="4-DIPHOSPHOCYTIDYL-2-C-METHYL-D-ERYTHRITOL KINASE, CHLOROPLASTIC"/>
    <property type="match status" value="1"/>
</dbReference>
<comment type="pathway">
    <text evidence="9">Isoprenoid biosynthesis; isopentenyl diphosphate biosynthesis via DXP pathway; isopentenyl diphosphate from 1-deoxy-D-xylulose 5-phosphate: step 3/6.</text>
</comment>
<dbReference type="HAMAP" id="MF_00061">
    <property type="entry name" value="IspE"/>
    <property type="match status" value="1"/>
</dbReference>
<keyword evidence="7 9" id="KW-0067">ATP-binding</keyword>
<keyword evidence="4 9" id="KW-0808">Transferase</keyword>
<dbReference type="NCBIfam" id="TIGR00154">
    <property type="entry name" value="ispE"/>
    <property type="match status" value="1"/>
</dbReference>
<dbReference type="GO" id="GO:0019288">
    <property type="term" value="P:isopentenyl diphosphate biosynthetic process, methylerythritol 4-phosphate pathway"/>
    <property type="evidence" value="ECO:0007669"/>
    <property type="project" value="UniProtKB-UniRule"/>
</dbReference>